<reference evidence="2 3" key="1">
    <citation type="submission" date="2023-07" db="EMBL/GenBank/DDBJ databases">
        <title>Sorghum-associated microbial communities from plants grown in Nebraska, USA.</title>
        <authorList>
            <person name="Schachtman D."/>
        </authorList>
    </citation>
    <scope>NUCLEOTIDE SEQUENCE [LARGE SCALE GENOMIC DNA]</scope>
    <source>
        <strain evidence="2 3">DS1039</strain>
    </source>
</reference>
<dbReference type="Gene3D" id="3.40.50.10540">
    <property type="entry name" value="Crotonobetainyl-coa:carnitine coa-transferase, domain 1"/>
    <property type="match status" value="1"/>
</dbReference>
<evidence type="ECO:0000313" key="3">
    <source>
        <dbReference type="Proteomes" id="UP001185254"/>
    </source>
</evidence>
<evidence type="ECO:0000256" key="1">
    <source>
        <dbReference type="ARBA" id="ARBA00022679"/>
    </source>
</evidence>
<protein>
    <submittedName>
        <fullName evidence="2">Crotonobetainyl-CoA:carnitine CoA-transferase CaiB-like acyl-CoA transferase</fullName>
    </submittedName>
</protein>
<keyword evidence="1" id="KW-0808">Transferase</keyword>
<comment type="caution">
    <text evidence="2">The sequence shown here is derived from an EMBL/GenBank/DDBJ whole genome shotgun (WGS) entry which is preliminary data.</text>
</comment>
<dbReference type="InterPro" id="IPR023606">
    <property type="entry name" value="CoA-Trfase_III_dom_1_sf"/>
</dbReference>
<dbReference type="RefSeq" id="WP_310069990.1">
    <property type="nucleotide sequence ID" value="NZ_JAVDQN010000005.1"/>
</dbReference>
<accession>A0ABU1L5N1</accession>
<dbReference type="InterPro" id="IPR044855">
    <property type="entry name" value="CoA-Trfase_III_dom3_sf"/>
</dbReference>
<keyword evidence="3" id="KW-1185">Reference proteome</keyword>
<dbReference type="SUPFAM" id="SSF89796">
    <property type="entry name" value="CoA-transferase family III (CaiB/BaiF)"/>
    <property type="match status" value="1"/>
</dbReference>
<evidence type="ECO:0000313" key="2">
    <source>
        <dbReference type="EMBL" id="MDR6378462.1"/>
    </source>
</evidence>
<dbReference type="Pfam" id="PF02515">
    <property type="entry name" value="CoA_transf_3"/>
    <property type="match status" value="1"/>
</dbReference>
<dbReference type="PANTHER" id="PTHR48207:SF4">
    <property type="entry name" value="BLL6097 PROTEIN"/>
    <property type="match status" value="1"/>
</dbReference>
<dbReference type="Gene3D" id="3.30.1540.10">
    <property type="entry name" value="formyl-coa transferase, domain 3"/>
    <property type="match status" value="1"/>
</dbReference>
<gene>
    <name evidence="2" type="ORF">J2776_005183</name>
</gene>
<organism evidence="2 3">
    <name type="scientific">Paraburkholderia caledonica</name>
    <dbReference type="NCBI Taxonomy" id="134536"/>
    <lineage>
        <taxon>Bacteria</taxon>
        <taxon>Pseudomonadati</taxon>
        <taxon>Pseudomonadota</taxon>
        <taxon>Betaproteobacteria</taxon>
        <taxon>Burkholderiales</taxon>
        <taxon>Burkholderiaceae</taxon>
        <taxon>Paraburkholderia</taxon>
    </lineage>
</organism>
<dbReference type="PANTHER" id="PTHR48207">
    <property type="entry name" value="SUCCINATE--HYDROXYMETHYLGLUTARATE COA-TRANSFERASE"/>
    <property type="match status" value="1"/>
</dbReference>
<proteinExistence type="predicted"/>
<sequence>MSGPLQGIRVVEIGTLIAAPFAARLMAEFGADVVKIEAPETGDPLRKWRKLHEGTSLWWYLQSRNKKSVCVNLKSADGVEIVKRLAAEADVIIENLRPGALEKLGIGWDVLHAINPKLTMVRISGYGQSGPYRDRPGFGAIGEAMGGIRYTTGEVDGAPARVGVSLGDSLASLHGVIGALMSLLRVKTGQGEGQVVDVSLVESVFNLMESLVPEYDLLGHVRERSGGALPGIAPSNTYPTEDDGYVVIAGNSDPIFRRLMHAIGRADLADDPALAHNDGRARHCAMLDEAIAAWTSHHSTSDVLAALERAEVPAGRIYSVADIVSDPHYQARDMLLQAQLPGGASVKMPGIVPKLSDTPGEVRWQGPTLGEHTGSVLSELGFATEEIERLRREGAVQ</sequence>
<dbReference type="Proteomes" id="UP001185254">
    <property type="component" value="Unassembled WGS sequence"/>
</dbReference>
<dbReference type="InterPro" id="IPR003673">
    <property type="entry name" value="CoA-Trfase_fam_III"/>
</dbReference>
<dbReference type="EMBL" id="JAVDQN010000005">
    <property type="protein sequence ID" value="MDR6378462.1"/>
    <property type="molecule type" value="Genomic_DNA"/>
</dbReference>
<dbReference type="InterPro" id="IPR050483">
    <property type="entry name" value="CoA-transferase_III_domain"/>
</dbReference>
<name>A0ABU1L5N1_9BURK</name>